<sequence length="346" mass="38160">MSQTGQSVAHGPSRVTLSLVSPGTAGPIPNSEMMSMNDTASVSSHLQLHNLACWLNAFSNWLDELTFWAIHPETTAPVSDGWVDAHRAERDRHRRAIREHIDPVLLPAACGMSGFELAERVGVMIGDANRFITHMALTPGAWGTRFTDWPSVGDRQIVEDLWAAVKRLTEIHIAIESHLNAQRSSQVEPAEEHLIGVLGQLVKEKPAGDREAVPPAGRPPVPPDLQSDEREVASTYPFTASGITFLSPRQIKYGDLFAEGQQSAVLFLRGFIKAMGGRDGYRVLVTRVMTLAGGRGEDSHNARLTGARKLLKDVHFPRTIKQEKDKSDEKIQLMWEEVEATKTNPD</sequence>
<evidence type="ECO:0000313" key="2">
    <source>
        <dbReference type="EMBL" id="QEL14957.1"/>
    </source>
</evidence>
<accession>A0A5C1A9Q6</accession>
<protein>
    <submittedName>
        <fullName evidence="2">Uncharacterized protein</fullName>
    </submittedName>
</protein>
<evidence type="ECO:0000256" key="1">
    <source>
        <dbReference type="SAM" id="MobiDB-lite"/>
    </source>
</evidence>
<dbReference type="Proteomes" id="UP000324974">
    <property type="component" value="Chromosome"/>
</dbReference>
<dbReference type="AlphaFoldDB" id="A0A5C1A9Q6"/>
<name>A0A5C1A9Q6_9BACT</name>
<feature type="region of interest" description="Disordered" evidence="1">
    <location>
        <begin position="206"/>
        <end position="227"/>
    </location>
</feature>
<proteinExistence type="predicted"/>
<reference evidence="3" key="1">
    <citation type="submission" date="2019-08" db="EMBL/GenBank/DDBJ databases">
        <title>Limnoglobus roseus gen. nov., sp. nov., a novel freshwater planctomycete with a giant genome from the family Gemmataceae.</title>
        <authorList>
            <person name="Kulichevskaya I.S."/>
            <person name="Naumoff D.G."/>
            <person name="Miroshnikov K."/>
            <person name="Ivanova A."/>
            <person name="Philippov D.A."/>
            <person name="Hakobyan A."/>
            <person name="Rijpstra I.C."/>
            <person name="Sinninghe Damste J.S."/>
            <person name="Liesack W."/>
            <person name="Dedysh S.N."/>
        </authorList>
    </citation>
    <scope>NUCLEOTIDE SEQUENCE [LARGE SCALE GENOMIC DNA]</scope>
    <source>
        <strain evidence="3">PX52</strain>
    </source>
</reference>
<gene>
    <name evidence="2" type="ORF">PX52LOC_01860</name>
</gene>
<feature type="region of interest" description="Disordered" evidence="1">
    <location>
        <begin position="1"/>
        <end position="29"/>
    </location>
</feature>
<dbReference type="KEGG" id="lrs:PX52LOC_01860"/>
<dbReference type="EMBL" id="CP042425">
    <property type="protein sequence ID" value="QEL14957.1"/>
    <property type="molecule type" value="Genomic_DNA"/>
</dbReference>
<organism evidence="2 3">
    <name type="scientific">Limnoglobus roseus</name>
    <dbReference type="NCBI Taxonomy" id="2598579"/>
    <lineage>
        <taxon>Bacteria</taxon>
        <taxon>Pseudomonadati</taxon>
        <taxon>Planctomycetota</taxon>
        <taxon>Planctomycetia</taxon>
        <taxon>Gemmatales</taxon>
        <taxon>Gemmataceae</taxon>
        <taxon>Limnoglobus</taxon>
    </lineage>
</organism>
<keyword evidence="3" id="KW-1185">Reference proteome</keyword>
<evidence type="ECO:0000313" key="3">
    <source>
        <dbReference type="Proteomes" id="UP000324974"/>
    </source>
</evidence>